<dbReference type="EMBL" id="JAAXKX010000008">
    <property type="protein sequence ID" value="NKN33039.1"/>
    <property type="molecule type" value="Genomic_DNA"/>
</dbReference>
<dbReference type="Gene3D" id="3.40.50.620">
    <property type="entry name" value="HUPs"/>
    <property type="match status" value="1"/>
</dbReference>
<feature type="domain" description="DUF218" evidence="2">
    <location>
        <begin position="79"/>
        <end position="244"/>
    </location>
</feature>
<feature type="transmembrane region" description="Helical" evidence="1">
    <location>
        <begin position="12"/>
        <end position="29"/>
    </location>
</feature>
<sequence length="263" mass="28313">MNDLYVVFKSLLMPPGILVSGLLLAVLLVPGGVGRAVLLAATLAFTAMTLPAIGAWMMAPLEQHAPLATAAHPIPADAEAILVLSAGRASAAPEYGGESVDNATLRRLRYGARLQRATGLPLYVSGGSPPPETPPVAQLMAEVLRDEYGIRVAGVEAQSLNTWENATYSAAMLARAGHTRILLVSDAWHLRRALAVFKEVGLTPIAASTGFLHDPDPKDWSYRDWLPSAHGFVVSYYALHEHIGWLWYRLRRLVVGAPRPVSN</sequence>
<keyword evidence="1" id="KW-1133">Transmembrane helix</keyword>
<name>A0ABX1I651_9GAMM</name>
<accession>A0ABX1I651</accession>
<dbReference type="InterPro" id="IPR003848">
    <property type="entry name" value="DUF218"/>
</dbReference>
<keyword evidence="1" id="KW-0472">Membrane</keyword>
<keyword evidence="4" id="KW-1185">Reference proteome</keyword>
<evidence type="ECO:0000259" key="2">
    <source>
        <dbReference type="Pfam" id="PF02698"/>
    </source>
</evidence>
<keyword evidence="1" id="KW-0812">Transmembrane</keyword>
<gene>
    <name evidence="3" type="ORF">HF203_07365</name>
</gene>
<dbReference type="InterPro" id="IPR051599">
    <property type="entry name" value="Cell_Envelope_Assoc"/>
</dbReference>
<organism evidence="3 4">
    <name type="scientific">Marichromatium bheemlicum</name>
    <dbReference type="NCBI Taxonomy" id="365339"/>
    <lineage>
        <taxon>Bacteria</taxon>
        <taxon>Pseudomonadati</taxon>
        <taxon>Pseudomonadota</taxon>
        <taxon>Gammaproteobacteria</taxon>
        <taxon>Chromatiales</taxon>
        <taxon>Chromatiaceae</taxon>
        <taxon>Marichromatium</taxon>
    </lineage>
</organism>
<reference evidence="3 4" key="1">
    <citation type="submission" date="2020-04" db="EMBL/GenBank/DDBJ databases">
        <title>Draft Whole-Genome sequence of Marichromatium bheemlicum DSM 18632, type strain.</title>
        <authorList>
            <person name="Kyndt J.A."/>
            <person name="Meyer T.E."/>
        </authorList>
    </citation>
    <scope>NUCLEOTIDE SEQUENCE [LARGE SCALE GENOMIC DNA]</scope>
    <source>
        <strain evidence="3 4">DSM 18632</strain>
    </source>
</reference>
<dbReference type="InterPro" id="IPR014729">
    <property type="entry name" value="Rossmann-like_a/b/a_fold"/>
</dbReference>
<dbReference type="CDD" id="cd06259">
    <property type="entry name" value="YdcF-like"/>
    <property type="match status" value="1"/>
</dbReference>
<comment type="caution">
    <text evidence="3">The sequence shown here is derived from an EMBL/GenBank/DDBJ whole genome shotgun (WGS) entry which is preliminary data.</text>
</comment>
<dbReference type="RefSeq" id="WP_168668189.1">
    <property type="nucleotide sequence ID" value="NZ_JAAXKX010000008.1"/>
</dbReference>
<dbReference type="Proteomes" id="UP000740754">
    <property type="component" value="Unassembled WGS sequence"/>
</dbReference>
<evidence type="ECO:0000256" key="1">
    <source>
        <dbReference type="SAM" id="Phobius"/>
    </source>
</evidence>
<feature type="transmembrane region" description="Helical" evidence="1">
    <location>
        <begin position="36"/>
        <end position="59"/>
    </location>
</feature>
<evidence type="ECO:0000313" key="3">
    <source>
        <dbReference type="EMBL" id="NKN33039.1"/>
    </source>
</evidence>
<protein>
    <submittedName>
        <fullName evidence="3">YdcF family protein</fullName>
    </submittedName>
</protein>
<evidence type="ECO:0000313" key="4">
    <source>
        <dbReference type="Proteomes" id="UP000740754"/>
    </source>
</evidence>
<dbReference type="PANTHER" id="PTHR30336">
    <property type="entry name" value="INNER MEMBRANE PROTEIN, PROBABLE PERMEASE"/>
    <property type="match status" value="1"/>
</dbReference>
<dbReference type="Pfam" id="PF02698">
    <property type="entry name" value="DUF218"/>
    <property type="match status" value="1"/>
</dbReference>
<dbReference type="PANTHER" id="PTHR30336:SF4">
    <property type="entry name" value="ENVELOPE BIOGENESIS FACTOR ELYC"/>
    <property type="match status" value="1"/>
</dbReference>
<proteinExistence type="predicted"/>